<evidence type="ECO:0000313" key="3">
    <source>
        <dbReference type="Proteomes" id="UP000319897"/>
    </source>
</evidence>
<evidence type="ECO:0000256" key="1">
    <source>
        <dbReference type="SAM" id="SignalP"/>
    </source>
</evidence>
<accession>A0A501XQT5</accession>
<dbReference type="EMBL" id="VFSU01000016">
    <property type="protein sequence ID" value="TPE62835.1"/>
    <property type="molecule type" value="Genomic_DNA"/>
</dbReference>
<reference evidence="2 3" key="1">
    <citation type="submission" date="2019-06" db="EMBL/GenBank/DDBJ databases">
        <authorList>
            <person name="Lee I."/>
            <person name="Jang G.I."/>
            <person name="Hwang C.Y."/>
        </authorList>
    </citation>
    <scope>NUCLEOTIDE SEQUENCE [LARGE SCALE GENOMIC DNA]</scope>
    <source>
        <strain evidence="2 3">PAMC 28131</strain>
    </source>
</reference>
<evidence type="ECO:0000313" key="2">
    <source>
        <dbReference type="EMBL" id="TPE62835.1"/>
    </source>
</evidence>
<name>A0A501XQT5_9SPHN</name>
<dbReference type="AlphaFoldDB" id="A0A501XQT5"/>
<feature type="signal peptide" evidence="1">
    <location>
        <begin position="1"/>
        <end position="21"/>
    </location>
</feature>
<comment type="caution">
    <text evidence="2">The sequence shown here is derived from an EMBL/GenBank/DDBJ whole genome shotgun (WGS) entry which is preliminary data.</text>
</comment>
<keyword evidence="1" id="KW-0732">Signal</keyword>
<sequence length="185" mass="19850">MMKKLIPLVALMAATATPALAGPDILGPDAAACLPGSGRDAVLLTVDGFKNRDGTLRIELWPGNDQDFMRNHHELVAEGKAYQRVTVPVPKTGVAKVCVLIPGPGTYAMGAFHSPTGVRKFNYRDDGATFTRNPRVSILKTKPKASEVAMRFNSGLSESNVTMNYLRGLGFGPIPKEELQSAGNR</sequence>
<feature type="chain" id="PRO_5021325293" evidence="1">
    <location>
        <begin position="22"/>
        <end position="185"/>
    </location>
</feature>
<proteinExistence type="predicted"/>
<dbReference type="Pfam" id="PF09912">
    <property type="entry name" value="DUF2141"/>
    <property type="match status" value="1"/>
</dbReference>
<gene>
    <name evidence="2" type="ORF">FJQ54_04755</name>
</gene>
<protein>
    <submittedName>
        <fullName evidence="2">DUF2141 domain-containing protein</fullName>
    </submittedName>
</protein>
<dbReference type="OrthoDB" id="7449018at2"/>
<dbReference type="InterPro" id="IPR018673">
    <property type="entry name" value="DUF2141"/>
</dbReference>
<organism evidence="2 3">
    <name type="scientific">Sandaracinobacter neustonicus</name>
    <dbReference type="NCBI Taxonomy" id="1715348"/>
    <lineage>
        <taxon>Bacteria</taxon>
        <taxon>Pseudomonadati</taxon>
        <taxon>Pseudomonadota</taxon>
        <taxon>Alphaproteobacteria</taxon>
        <taxon>Sphingomonadales</taxon>
        <taxon>Sphingosinicellaceae</taxon>
        <taxon>Sandaracinobacter</taxon>
    </lineage>
</organism>
<keyword evidence="3" id="KW-1185">Reference proteome</keyword>
<dbReference type="Proteomes" id="UP000319897">
    <property type="component" value="Unassembled WGS sequence"/>
</dbReference>
<dbReference type="RefSeq" id="WP_140927274.1">
    <property type="nucleotide sequence ID" value="NZ_VFSU01000016.1"/>
</dbReference>